<keyword evidence="6" id="KW-0539">Nucleus</keyword>
<evidence type="ECO:0000256" key="3">
    <source>
        <dbReference type="ARBA" id="ARBA00022692"/>
    </source>
</evidence>
<evidence type="ECO:0000313" key="12">
    <source>
        <dbReference type="Proteomes" id="UP000696280"/>
    </source>
</evidence>
<dbReference type="AlphaFoldDB" id="A0A9N9L7I8"/>
<feature type="compositionally biased region" description="Basic and acidic residues" evidence="7">
    <location>
        <begin position="178"/>
        <end position="199"/>
    </location>
</feature>
<evidence type="ECO:0000313" key="11">
    <source>
        <dbReference type="EMBL" id="CAG8961855.1"/>
    </source>
</evidence>
<organism evidence="11 12">
    <name type="scientific">Hymenoscyphus fraxineus</name>
    <dbReference type="NCBI Taxonomy" id="746836"/>
    <lineage>
        <taxon>Eukaryota</taxon>
        <taxon>Fungi</taxon>
        <taxon>Dikarya</taxon>
        <taxon>Ascomycota</taxon>
        <taxon>Pezizomycotina</taxon>
        <taxon>Leotiomycetes</taxon>
        <taxon>Helotiales</taxon>
        <taxon>Helotiaceae</taxon>
        <taxon>Hymenoscyphus</taxon>
    </lineage>
</organism>
<dbReference type="PANTHER" id="PTHR47808:SF2">
    <property type="entry name" value="LEM DOMAIN-CONTAINING PROTEIN 2"/>
    <property type="match status" value="1"/>
</dbReference>
<keyword evidence="5 8" id="KW-0472">Membrane</keyword>
<dbReference type="PANTHER" id="PTHR47808">
    <property type="entry name" value="INNER NUCLEAR MEMBRANE PROTEIN HEH2-RELATED"/>
    <property type="match status" value="1"/>
</dbReference>
<gene>
    <name evidence="11" type="ORF">HYFRA_00013655</name>
</gene>
<keyword evidence="3 8" id="KW-0812">Transmembrane</keyword>
<dbReference type="InterPro" id="IPR044780">
    <property type="entry name" value="Heh2/Src1"/>
</dbReference>
<evidence type="ECO:0000256" key="5">
    <source>
        <dbReference type="ARBA" id="ARBA00023136"/>
    </source>
</evidence>
<dbReference type="GO" id="GO:0003682">
    <property type="term" value="F:chromatin binding"/>
    <property type="evidence" value="ECO:0007669"/>
    <property type="project" value="InterPro"/>
</dbReference>
<dbReference type="Gene3D" id="1.10.10.1180">
    <property type="entry name" value="MAN1, winged-helix domain"/>
    <property type="match status" value="1"/>
</dbReference>
<sequence>MSDYEGLEYLQPGFDPTTLTVPRLRSILVSHDVNYPSAAKKGQLIQIFNEDLLPQAKRIIAVRARAKRTSMGIINATDSQETTTGSESTEETDEQEKVPLPVLRTSRRQPSARLRSEDIEPEYPSRVTRSRSPTKRVPRPSTKHARASDNENSTDAELQRTARKSRRSATPGAVSAEPSRKIKSEYSDEETGDSRRRESAFTYDNPFQSGSSPLSDSKPSGDRRRRTVGISSTNRKITPANRRRTAGPKIDDGIYPPKAAVFTPPVTDYDDGLVDIDDNGVEASEEFTPEEQLEIEQEQSAKGVHALGPRRTRRHEGLNLTGPIWVILITLLGGYAMWYRQEKVAVGYCGVGRNAIQRFPDGVEVPDWLQVLVEPECEPCPQHAYCSGHLHTDCEADFVLKSHPLSLGGIVPLPPTCEPDGDKVRRVKAVADRAVEELRERKAKYECGGLINEEGLPEPNLGIGAEELKKEVSKKRRKGMAAEEFEELWIGAIGEIEGRDEVISVSDGNGKILSTTSLARLPITCAFKRSFRNALARYRIQIGSLIFLASMIVYIRQYLRSRAAVNSTVPKLVSLTLERLASQASLHAQDSDAFPENWISIGQLRDDVLRDQHSLSKREAIWTKVRKVVEMNSNVRSSQRESRSGEISRVWEWIGAVSGPASGERRKSGRASYGAYDTADESSDVPASKWQEGRPIY</sequence>
<dbReference type="InterPro" id="IPR041885">
    <property type="entry name" value="MAN1_winged_helix_dom"/>
</dbReference>
<feature type="transmembrane region" description="Helical" evidence="8">
    <location>
        <begin position="538"/>
        <end position="559"/>
    </location>
</feature>
<feature type="compositionally biased region" description="Low complexity" evidence="7">
    <location>
        <begin position="77"/>
        <end position="87"/>
    </location>
</feature>
<comment type="subcellular location">
    <subcellularLocation>
        <location evidence="1">Nucleus inner membrane</location>
    </subcellularLocation>
</comment>
<dbReference type="GO" id="GO:0071763">
    <property type="term" value="P:nuclear membrane organization"/>
    <property type="evidence" value="ECO:0007669"/>
    <property type="project" value="TreeGrafter"/>
</dbReference>
<comment type="caution">
    <text evidence="11">The sequence shown here is derived from an EMBL/GenBank/DDBJ whole genome shotgun (WGS) entry which is preliminary data.</text>
</comment>
<feature type="region of interest" description="Disordered" evidence="7">
    <location>
        <begin position="73"/>
        <end position="259"/>
    </location>
</feature>
<reference evidence="11" key="1">
    <citation type="submission" date="2021-07" db="EMBL/GenBank/DDBJ databases">
        <authorList>
            <person name="Durling M."/>
        </authorList>
    </citation>
    <scope>NUCLEOTIDE SEQUENCE</scope>
</reference>
<dbReference type="GO" id="GO:0005783">
    <property type="term" value="C:endoplasmic reticulum"/>
    <property type="evidence" value="ECO:0007669"/>
    <property type="project" value="TreeGrafter"/>
</dbReference>
<evidence type="ECO:0000256" key="6">
    <source>
        <dbReference type="ARBA" id="ARBA00023242"/>
    </source>
</evidence>
<dbReference type="CDD" id="cd12935">
    <property type="entry name" value="LEM_like"/>
    <property type="match status" value="1"/>
</dbReference>
<feature type="compositionally biased region" description="Basic residues" evidence="7">
    <location>
        <begin position="128"/>
        <end position="145"/>
    </location>
</feature>
<dbReference type="GO" id="GO:0034399">
    <property type="term" value="C:nuclear periphery"/>
    <property type="evidence" value="ECO:0007669"/>
    <property type="project" value="TreeGrafter"/>
</dbReference>
<dbReference type="GO" id="GO:0005637">
    <property type="term" value="C:nuclear inner membrane"/>
    <property type="evidence" value="ECO:0007669"/>
    <property type="project" value="UniProtKB-SubCell"/>
</dbReference>
<dbReference type="InterPro" id="IPR018996">
    <property type="entry name" value="Man1/Src1-like_C"/>
</dbReference>
<keyword evidence="4 8" id="KW-1133">Transmembrane helix</keyword>
<dbReference type="Gene3D" id="1.10.720.40">
    <property type="match status" value="1"/>
</dbReference>
<keyword evidence="2" id="KW-0597">Phosphoprotein</keyword>
<feature type="transmembrane region" description="Helical" evidence="8">
    <location>
        <begin position="320"/>
        <end position="338"/>
    </location>
</feature>
<evidence type="ECO:0000256" key="4">
    <source>
        <dbReference type="ARBA" id="ARBA00022989"/>
    </source>
</evidence>
<evidence type="ECO:0000256" key="7">
    <source>
        <dbReference type="SAM" id="MobiDB-lite"/>
    </source>
</evidence>
<keyword evidence="12" id="KW-1185">Reference proteome</keyword>
<feature type="domain" description="Man1/Src1-like C-terminal" evidence="9">
    <location>
        <begin position="327"/>
        <end position="655"/>
    </location>
</feature>
<dbReference type="InterPro" id="IPR025856">
    <property type="entry name" value="HeH/LEM_domain"/>
</dbReference>
<evidence type="ECO:0000256" key="1">
    <source>
        <dbReference type="ARBA" id="ARBA00004540"/>
    </source>
</evidence>
<dbReference type="InterPro" id="IPR011015">
    <property type="entry name" value="LEM/LEM-like_dom_sf"/>
</dbReference>
<evidence type="ECO:0000259" key="9">
    <source>
        <dbReference type="Pfam" id="PF09402"/>
    </source>
</evidence>
<feature type="domain" description="HeH/LEM" evidence="10">
    <location>
        <begin position="16"/>
        <end position="50"/>
    </location>
</feature>
<evidence type="ECO:0000256" key="8">
    <source>
        <dbReference type="SAM" id="Phobius"/>
    </source>
</evidence>
<dbReference type="Pfam" id="PF09402">
    <property type="entry name" value="MSC"/>
    <property type="match status" value="1"/>
</dbReference>
<evidence type="ECO:0000256" key="2">
    <source>
        <dbReference type="ARBA" id="ARBA00022553"/>
    </source>
</evidence>
<dbReference type="Proteomes" id="UP000696280">
    <property type="component" value="Unassembled WGS sequence"/>
</dbReference>
<protein>
    <submittedName>
        <fullName evidence="11">Uncharacterized protein</fullName>
    </submittedName>
</protein>
<proteinExistence type="predicted"/>
<accession>A0A9N9L7I8</accession>
<name>A0A9N9L7I8_9HELO</name>
<dbReference type="EMBL" id="CAJVRL010000119">
    <property type="protein sequence ID" value="CAG8961855.1"/>
    <property type="molecule type" value="Genomic_DNA"/>
</dbReference>
<feature type="compositionally biased region" description="Low complexity" evidence="7">
    <location>
        <begin position="209"/>
        <end position="218"/>
    </location>
</feature>
<feature type="region of interest" description="Disordered" evidence="7">
    <location>
        <begin position="659"/>
        <end position="697"/>
    </location>
</feature>
<dbReference type="Pfam" id="PF12949">
    <property type="entry name" value="HeH"/>
    <property type="match status" value="1"/>
</dbReference>
<evidence type="ECO:0000259" key="10">
    <source>
        <dbReference type="Pfam" id="PF12949"/>
    </source>
</evidence>
<dbReference type="OrthoDB" id="2503928at2759"/>